<dbReference type="Pfam" id="PF07065">
    <property type="entry name" value="D123"/>
    <property type="match status" value="1"/>
</dbReference>
<feature type="region of interest" description="Disordered" evidence="2">
    <location>
        <begin position="289"/>
        <end position="320"/>
    </location>
</feature>
<reference evidence="3" key="1">
    <citation type="submission" date="2020-11" db="EMBL/GenBank/DDBJ databases">
        <authorList>
            <person name="Tran Van P."/>
        </authorList>
    </citation>
    <scope>NUCLEOTIDE SEQUENCE</scope>
</reference>
<name>A0A7R8XEN4_9CRUS</name>
<evidence type="ECO:0008006" key="5">
    <source>
        <dbReference type="Google" id="ProtNLM"/>
    </source>
</evidence>
<evidence type="ECO:0000256" key="2">
    <source>
        <dbReference type="SAM" id="MobiDB-lite"/>
    </source>
</evidence>
<evidence type="ECO:0000256" key="1">
    <source>
        <dbReference type="ARBA" id="ARBA00011047"/>
    </source>
</evidence>
<gene>
    <name evidence="3" type="ORF">DSTB1V02_LOCUS8962</name>
</gene>
<dbReference type="PANTHER" id="PTHR15323:SF6">
    <property type="entry name" value="CELL DIVISION CYCLE PROTEIN 123 HOMOLOG"/>
    <property type="match status" value="1"/>
</dbReference>
<dbReference type="GO" id="GO:0005737">
    <property type="term" value="C:cytoplasm"/>
    <property type="evidence" value="ECO:0007669"/>
    <property type="project" value="TreeGrafter"/>
</dbReference>
<dbReference type="EMBL" id="LR901680">
    <property type="protein sequence ID" value="CAD7249161.1"/>
    <property type="molecule type" value="Genomic_DNA"/>
</dbReference>
<protein>
    <recommendedName>
        <fullName evidence="5">Cell division cycle protein 123 homolog</fullName>
    </recommendedName>
</protein>
<dbReference type="PANTHER" id="PTHR15323">
    <property type="entry name" value="D123 PROTEIN"/>
    <property type="match status" value="1"/>
</dbReference>
<dbReference type="EMBL" id="CAJPEV010002163">
    <property type="protein sequence ID" value="CAG0895924.1"/>
    <property type="molecule type" value="Genomic_DNA"/>
</dbReference>
<proteinExistence type="inferred from homology"/>
<keyword evidence="4" id="KW-1185">Reference proteome</keyword>
<organism evidence="3">
    <name type="scientific">Darwinula stevensoni</name>
    <dbReference type="NCBI Taxonomy" id="69355"/>
    <lineage>
        <taxon>Eukaryota</taxon>
        <taxon>Metazoa</taxon>
        <taxon>Ecdysozoa</taxon>
        <taxon>Arthropoda</taxon>
        <taxon>Crustacea</taxon>
        <taxon>Oligostraca</taxon>
        <taxon>Ostracoda</taxon>
        <taxon>Podocopa</taxon>
        <taxon>Podocopida</taxon>
        <taxon>Darwinulocopina</taxon>
        <taxon>Darwinuloidea</taxon>
        <taxon>Darwinulidae</taxon>
        <taxon>Darwinula</taxon>
    </lineage>
</organism>
<dbReference type="InterPro" id="IPR009772">
    <property type="entry name" value="CDC123"/>
</dbReference>
<sequence>MKQKTVRSCIIDLPKEFIEYLKSDGVVLPSREEPDGEDDDSDDDTEVEVPHFPALEGQIKAAIERLGGAVFAKMNWTSPRDAAWVGFNGSLQCTSVDDILILLKSSVHVQEELREPFVVCEDQDEVPVEFHPILVLRAWTDINPSSEFRCFVSQKKLWGITQRDSSAYYEHIGREKEGIIQDIQDFFATVILDKFPLQHYAFDVFRPHMRRVVLLTFRPLDHPTDPILFTQEELDAAKESMDERLDFRYIQDNFGVQPKRTHHYGMPLDLIDLTSGNDPHKLIDLLQLRQEADTKESDDDDETSSLSDPSTEEDKASKLQ</sequence>
<evidence type="ECO:0000313" key="4">
    <source>
        <dbReference type="Proteomes" id="UP000677054"/>
    </source>
</evidence>
<dbReference type="Proteomes" id="UP000677054">
    <property type="component" value="Unassembled WGS sequence"/>
</dbReference>
<accession>A0A7R8XEN4</accession>
<comment type="similarity">
    <text evidence="1">Belongs to the CDC123 family.</text>
</comment>
<evidence type="ECO:0000313" key="3">
    <source>
        <dbReference type="EMBL" id="CAD7249161.1"/>
    </source>
</evidence>
<dbReference type="AlphaFoldDB" id="A0A7R8XEN4"/>
<dbReference type="OrthoDB" id="360540at2759"/>